<keyword evidence="7 10" id="KW-0560">Oxidoreductase</keyword>
<dbReference type="Pfam" id="PF00743">
    <property type="entry name" value="FMO-like"/>
    <property type="match status" value="1"/>
</dbReference>
<keyword evidence="6" id="KW-0521">NADP</keyword>
<dbReference type="Gene3D" id="3.50.50.60">
    <property type="entry name" value="FAD/NAD(P)-binding domain"/>
    <property type="match status" value="1"/>
</dbReference>
<dbReference type="GO" id="GO:0009851">
    <property type="term" value="P:auxin biosynthetic process"/>
    <property type="evidence" value="ECO:0007669"/>
    <property type="project" value="UniProtKB-KW"/>
</dbReference>
<keyword evidence="8" id="KW-0073">Auxin biosynthesis</keyword>
<dbReference type="GO" id="GO:0050660">
    <property type="term" value="F:flavin adenine dinucleotide binding"/>
    <property type="evidence" value="ECO:0007669"/>
    <property type="project" value="InterPro"/>
</dbReference>
<dbReference type="OrthoDB" id="66881at2759"/>
<dbReference type="GO" id="GO:0050661">
    <property type="term" value="F:NADP binding"/>
    <property type="evidence" value="ECO:0007669"/>
    <property type="project" value="InterPro"/>
</dbReference>
<dbReference type="eggNOG" id="KOG1399">
    <property type="taxonomic scope" value="Eukaryota"/>
</dbReference>
<sequence length="408" mass="45644">MKEETVIIVGAGPSGLAMAACLSRLSIPHIVLEREDCFASLWKKYSYDRVHFHLRKQFCELPHMPFPSDFPPYLPKKLFTQYLDDYVSCFNIAPMYRRDVESARYDDGLEKWVVKARVVYGTTDSNIDGDHHEIEDYSGRFLVVASGETANPFVPEIKGLSGFCGDFLHSTKFKCGVEFKGKRVLVVGCGNSGMEISLDLANHGAKTSIIVRSPVHVLSRGMVYLALILLKRLPIGVVDSLMVMLSKLVYGDLKKYGLRRPTNEGPFLMKDKYGKYPVVDVGTCEKIKTGEIQVLSSEIESIKGNDVSLKNGKSHHFDAIVFCTGFKRSTHLWLKGDDYLLNDDGIPKPSYPNHWKGKGGLYCVGLSRQGFYGAKSDAENIANDIKSIIRVTPNIIKVNQQEKCSSYC</sequence>
<evidence type="ECO:0000256" key="6">
    <source>
        <dbReference type="ARBA" id="ARBA00022857"/>
    </source>
</evidence>
<evidence type="ECO:0000256" key="2">
    <source>
        <dbReference type="ARBA" id="ARBA00004814"/>
    </source>
</evidence>
<evidence type="ECO:0000256" key="7">
    <source>
        <dbReference type="ARBA" id="ARBA00023002"/>
    </source>
</evidence>
<gene>
    <name evidence="11" type="ORF">L484_020461</name>
</gene>
<reference evidence="12" key="1">
    <citation type="submission" date="2013-01" db="EMBL/GenBank/DDBJ databases">
        <title>Draft Genome Sequence of a Mulberry Tree, Morus notabilis C.K. Schneid.</title>
        <authorList>
            <person name="He N."/>
            <person name="Zhao S."/>
        </authorList>
    </citation>
    <scope>NUCLEOTIDE SEQUENCE</scope>
</reference>
<dbReference type="STRING" id="981085.W9SBQ6"/>
<comment type="cofactor">
    <cofactor evidence="1 10">
        <name>FAD</name>
        <dbReference type="ChEBI" id="CHEBI:57692"/>
    </cofactor>
</comment>
<dbReference type="GO" id="GO:0004499">
    <property type="term" value="F:N,N-dimethylaniline monooxygenase activity"/>
    <property type="evidence" value="ECO:0007669"/>
    <property type="project" value="InterPro"/>
</dbReference>
<dbReference type="EMBL" id="KE346351">
    <property type="protein sequence ID" value="EXC34692.1"/>
    <property type="molecule type" value="Genomic_DNA"/>
</dbReference>
<evidence type="ECO:0000256" key="10">
    <source>
        <dbReference type="RuleBase" id="RU361177"/>
    </source>
</evidence>
<dbReference type="AlphaFoldDB" id="W9SBQ6"/>
<dbReference type="GO" id="GO:0103075">
    <property type="term" value="F:indole-3-pyruvate monooxygenase activity"/>
    <property type="evidence" value="ECO:0007669"/>
    <property type="project" value="UniProtKB-EC"/>
</dbReference>
<dbReference type="InterPro" id="IPR050982">
    <property type="entry name" value="Auxin_biosynth/cation_transpt"/>
</dbReference>
<keyword evidence="4 10" id="KW-0285">Flavoprotein</keyword>
<organism evidence="11 12">
    <name type="scientific">Morus notabilis</name>
    <dbReference type="NCBI Taxonomy" id="981085"/>
    <lineage>
        <taxon>Eukaryota</taxon>
        <taxon>Viridiplantae</taxon>
        <taxon>Streptophyta</taxon>
        <taxon>Embryophyta</taxon>
        <taxon>Tracheophyta</taxon>
        <taxon>Spermatophyta</taxon>
        <taxon>Magnoliopsida</taxon>
        <taxon>eudicotyledons</taxon>
        <taxon>Gunneridae</taxon>
        <taxon>Pentapetalae</taxon>
        <taxon>rosids</taxon>
        <taxon>fabids</taxon>
        <taxon>Rosales</taxon>
        <taxon>Moraceae</taxon>
        <taxon>Moreae</taxon>
        <taxon>Morus</taxon>
    </lineage>
</organism>
<accession>W9SBQ6</accession>
<evidence type="ECO:0000256" key="4">
    <source>
        <dbReference type="ARBA" id="ARBA00022630"/>
    </source>
</evidence>
<keyword evidence="12" id="KW-1185">Reference proteome</keyword>
<evidence type="ECO:0000256" key="5">
    <source>
        <dbReference type="ARBA" id="ARBA00022827"/>
    </source>
</evidence>
<name>W9SBQ6_9ROSA</name>
<protein>
    <recommendedName>
        <fullName evidence="10">Flavin-containing monooxygenase</fullName>
        <ecNumber evidence="10">1.-.-.-</ecNumber>
    </recommendedName>
</protein>
<evidence type="ECO:0000313" key="12">
    <source>
        <dbReference type="Proteomes" id="UP000030645"/>
    </source>
</evidence>
<dbReference type="InterPro" id="IPR020946">
    <property type="entry name" value="Flavin_mOase-like"/>
</dbReference>
<dbReference type="Proteomes" id="UP000030645">
    <property type="component" value="Unassembled WGS sequence"/>
</dbReference>
<comment type="catalytic activity">
    <reaction evidence="9">
        <text>indole-3-pyruvate + NADPH + O2 + H(+) = (indol-3-yl)acetate + CO2 + NADP(+) + H2O</text>
        <dbReference type="Rhea" id="RHEA:34331"/>
        <dbReference type="ChEBI" id="CHEBI:15377"/>
        <dbReference type="ChEBI" id="CHEBI:15378"/>
        <dbReference type="ChEBI" id="CHEBI:15379"/>
        <dbReference type="ChEBI" id="CHEBI:16526"/>
        <dbReference type="ChEBI" id="CHEBI:17640"/>
        <dbReference type="ChEBI" id="CHEBI:30854"/>
        <dbReference type="ChEBI" id="CHEBI:57783"/>
        <dbReference type="ChEBI" id="CHEBI:58349"/>
        <dbReference type="EC" id="1.14.13.168"/>
    </reaction>
</comment>
<evidence type="ECO:0000256" key="1">
    <source>
        <dbReference type="ARBA" id="ARBA00001974"/>
    </source>
</evidence>
<evidence type="ECO:0000256" key="9">
    <source>
        <dbReference type="ARBA" id="ARBA00047707"/>
    </source>
</evidence>
<dbReference type="PANTHER" id="PTHR43539">
    <property type="entry name" value="FLAVIN-BINDING MONOOXYGENASE-LIKE PROTEIN (AFU_ORTHOLOGUE AFUA_4G09220)"/>
    <property type="match status" value="1"/>
</dbReference>
<dbReference type="PROSITE" id="PS51257">
    <property type="entry name" value="PROKAR_LIPOPROTEIN"/>
    <property type="match status" value="1"/>
</dbReference>
<evidence type="ECO:0000313" key="11">
    <source>
        <dbReference type="EMBL" id="EXC34692.1"/>
    </source>
</evidence>
<dbReference type="PRINTS" id="PR00411">
    <property type="entry name" value="PNDRDTASEI"/>
</dbReference>
<evidence type="ECO:0000256" key="3">
    <source>
        <dbReference type="ARBA" id="ARBA00009183"/>
    </source>
</evidence>
<dbReference type="InterPro" id="IPR036188">
    <property type="entry name" value="FAD/NAD-bd_sf"/>
</dbReference>
<evidence type="ECO:0000256" key="8">
    <source>
        <dbReference type="ARBA" id="ARBA00023070"/>
    </source>
</evidence>
<dbReference type="SUPFAM" id="SSF51905">
    <property type="entry name" value="FAD/NAD(P)-binding domain"/>
    <property type="match status" value="2"/>
</dbReference>
<comment type="pathway">
    <text evidence="2">Plant hormone metabolism; auxin biosynthesis.</text>
</comment>
<dbReference type="KEGG" id="mnt:21403359"/>
<dbReference type="EC" id="1.-.-.-" evidence="10"/>
<dbReference type="PANTHER" id="PTHR43539:SF42">
    <property type="entry name" value="OS01G0273800 PROTEIN"/>
    <property type="match status" value="1"/>
</dbReference>
<keyword evidence="5 10" id="KW-0274">FAD</keyword>
<dbReference type="PRINTS" id="PR00368">
    <property type="entry name" value="FADPNR"/>
</dbReference>
<comment type="similarity">
    <text evidence="3 10">Belongs to the FMO family.</text>
</comment>
<proteinExistence type="inferred from homology"/>
<keyword evidence="10 11" id="KW-0503">Monooxygenase</keyword>